<dbReference type="Proteomes" id="UP000005222">
    <property type="component" value="Chromosome I"/>
</dbReference>
<feature type="compositionally biased region" description="Polar residues" evidence="1">
    <location>
        <begin position="32"/>
        <end position="47"/>
    </location>
</feature>
<feature type="compositionally biased region" description="Basic and acidic residues" evidence="1">
    <location>
        <begin position="62"/>
        <end position="93"/>
    </location>
</feature>
<feature type="compositionally biased region" description="Polar residues" evidence="1">
    <location>
        <begin position="1"/>
        <end position="10"/>
    </location>
</feature>
<evidence type="ECO:0000313" key="2">
    <source>
        <dbReference type="EMBL" id="CCE81981.1"/>
    </source>
</evidence>
<dbReference type="InParanoid" id="G8YFN2"/>
<gene>
    <name evidence="2" type="primary">Piso0_002669</name>
    <name evidence="2" type="ORF">GNLVRS01_PISO0I15210g</name>
</gene>
<reference evidence="2 3" key="1">
    <citation type="journal article" date="2012" name="G3 (Bethesda)">
        <title>Pichia sorbitophila, an interspecies yeast hybrid reveals early steps of genome resolution following polyploidization.</title>
        <authorList>
            <person name="Leh Louis V."/>
            <person name="Despons L."/>
            <person name="Friedrich A."/>
            <person name="Martin T."/>
            <person name="Durrens P."/>
            <person name="Casaregola S."/>
            <person name="Neuveglise C."/>
            <person name="Fairhead C."/>
            <person name="Marck C."/>
            <person name="Cruz J.A."/>
            <person name="Straub M.L."/>
            <person name="Kugler V."/>
            <person name="Sacerdot C."/>
            <person name="Uzunov Z."/>
            <person name="Thierry A."/>
            <person name="Weiss S."/>
            <person name="Bleykasten C."/>
            <person name="De Montigny J."/>
            <person name="Jacques N."/>
            <person name="Jung P."/>
            <person name="Lemaire M."/>
            <person name="Mallet S."/>
            <person name="Morel G."/>
            <person name="Richard G.F."/>
            <person name="Sarkar A."/>
            <person name="Savel G."/>
            <person name="Schacherer J."/>
            <person name="Seret M.L."/>
            <person name="Talla E."/>
            <person name="Samson G."/>
            <person name="Jubin C."/>
            <person name="Poulain J."/>
            <person name="Vacherie B."/>
            <person name="Barbe V."/>
            <person name="Pelletier E."/>
            <person name="Sherman D.J."/>
            <person name="Westhof E."/>
            <person name="Weissenbach J."/>
            <person name="Baret P.V."/>
            <person name="Wincker P."/>
            <person name="Gaillardin C."/>
            <person name="Dujon B."/>
            <person name="Souciet J.L."/>
        </authorList>
    </citation>
    <scope>NUCLEOTIDE SEQUENCE [LARGE SCALE GENOMIC DNA]</scope>
    <source>
        <strain evidence="3">ATCC MYA-4447 / BCRC 22081 / CBS 7064 / NBRC 10061 / NRRL Y-12695</strain>
    </source>
</reference>
<dbReference type="HOGENOM" id="CLU_2210944_0_0_1"/>
<dbReference type="OrthoDB" id="4094421at2759"/>
<evidence type="ECO:0000256" key="1">
    <source>
        <dbReference type="SAM" id="MobiDB-lite"/>
    </source>
</evidence>
<evidence type="ECO:0000313" key="3">
    <source>
        <dbReference type="Proteomes" id="UP000005222"/>
    </source>
</evidence>
<dbReference type="AlphaFoldDB" id="G8YFN2"/>
<feature type="compositionally biased region" description="Basic and acidic residues" evidence="1">
    <location>
        <begin position="11"/>
        <end position="30"/>
    </location>
</feature>
<accession>G8YFN2</accession>
<feature type="region of interest" description="Disordered" evidence="1">
    <location>
        <begin position="1"/>
        <end position="48"/>
    </location>
</feature>
<dbReference type="OMA" id="SKYESWA"/>
<keyword evidence="3" id="KW-1185">Reference proteome</keyword>
<sequence length="107" mass="12049">MSAEQAGSESTKPDNNDQKWPSEEDVEKLKNSIKQSLNKDGNTSQYSDYVDRAFNYMGDIHKKMESSDDPKGTADGIAKDLASKFEQWKNNQKDEEEPKEGAEQASK</sequence>
<dbReference type="EMBL" id="FO082051">
    <property type="protein sequence ID" value="CCE81981.1"/>
    <property type="molecule type" value="Genomic_DNA"/>
</dbReference>
<proteinExistence type="predicted"/>
<organism evidence="2 3">
    <name type="scientific">Pichia sorbitophila (strain ATCC MYA-4447 / BCRC 22081 / CBS 7064 / NBRC 10061 / NRRL Y-12695)</name>
    <name type="common">Hybrid yeast</name>
    <dbReference type="NCBI Taxonomy" id="559304"/>
    <lineage>
        <taxon>Eukaryota</taxon>
        <taxon>Fungi</taxon>
        <taxon>Dikarya</taxon>
        <taxon>Ascomycota</taxon>
        <taxon>Saccharomycotina</taxon>
        <taxon>Pichiomycetes</taxon>
        <taxon>Debaryomycetaceae</taxon>
        <taxon>Millerozyma</taxon>
    </lineage>
</organism>
<feature type="region of interest" description="Disordered" evidence="1">
    <location>
        <begin position="62"/>
        <end position="107"/>
    </location>
</feature>
<name>G8YFN2_PICSO</name>
<protein>
    <submittedName>
        <fullName evidence="2">Piso0_002669 protein</fullName>
    </submittedName>
</protein>